<comment type="caution">
    <text evidence="3">The sequence shown here is derived from an EMBL/GenBank/DDBJ whole genome shotgun (WGS) entry which is preliminary data.</text>
</comment>
<dbReference type="PANTHER" id="PTHR34220:SF7">
    <property type="entry name" value="SENSOR HISTIDINE KINASE YPDA"/>
    <property type="match status" value="1"/>
</dbReference>
<keyword evidence="3" id="KW-0418">Kinase</keyword>
<dbReference type="RefSeq" id="WP_101358637.1">
    <property type="nucleotide sequence ID" value="NZ_NKXO01000019.1"/>
</dbReference>
<reference evidence="3 4" key="1">
    <citation type="submission" date="2017-06" db="EMBL/GenBank/DDBJ databases">
        <title>Raineya orbicola gen. nov., sp. nov. a slightly thermophilic bacterium of the phylum Bacteroidetes and the description of Raineyaceae fam. nov.</title>
        <authorList>
            <person name="Albuquerque L."/>
            <person name="Polonia A.R.M."/>
            <person name="Barroso C."/>
            <person name="Froufe H.J.C."/>
            <person name="Lage O."/>
            <person name="Lobo-Da-Cunha A."/>
            <person name="Egas C."/>
            <person name="Da Costa M.S."/>
        </authorList>
    </citation>
    <scope>NUCLEOTIDE SEQUENCE [LARGE SCALE GENOMIC DNA]</scope>
    <source>
        <strain evidence="3 4">SPSPC-11</strain>
    </source>
</reference>
<organism evidence="3 4">
    <name type="scientific">Raineya orbicola</name>
    <dbReference type="NCBI Taxonomy" id="2016530"/>
    <lineage>
        <taxon>Bacteria</taxon>
        <taxon>Pseudomonadati</taxon>
        <taxon>Bacteroidota</taxon>
        <taxon>Cytophagia</taxon>
        <taxon>Cytophagales</taxon>
        <taxon>Raineyaceae</taxon>
        <taxon>Raineya</taxon>
    </lineage>
</organism>
<dbReference type="InterPro" id="IPR050640">
    <property type="entry name" value="Bact_2-comp_sensor_kinase"/>
</dbReference>
<feature type="transmembrane region" description="Helical" evidence="1">
    <location>
        <begin position="34"/>
        <end position="58"/>
    </location>
</feature>
<evidence type="ECO:0000313" key="4">
    <source>
        <dbReference type="Proteomes" id="UP000233387"/>
    </source>
</evidence>
<proteinExistence type="predicted"/>
<dbReference type="AlphaFoldDB" id="A0A2N3IG88"/>
<feature type="transmembrane region" description="Helical" evidence="1">
    <location>
        <begin position="7"/>
        <end position="28"/>
    </location>
</feature>
<dbReference type="InterPro" id="IPR010559">
    <property type="entry name" value="Sig_transdc_His_kin_internal"/>
</dbReference>
<dbReference type="EMBL" id="NKXO01000019">
    <property type="protein sequence ID" value="PKQ69325.1"/>
    <property type="molecule type" value="Genomic_DNA"/>
</dbReference>
<dbReference type="PANTHER" id="PTHR34220">
    <property type="entry name" value="SENSOR HISTIDINE KINASE YPDA"/>
    <property type="match status" value="1"/>
</dbReference>
<dbReference type="Proteomes" id="UP000233387">
    <property type="component" value="Unassembled WGS sequence"/>
</dbReference>
<gene>
    <name evidence="3" type="ORF">Rain11_1370</name>
</gene>
<keyword evidence="1" id="KW-0812">Transmembrane</keyword>
<feature type="transmembrane region" description="Helical" evidence="1">
    <location>
        <begin position="70"/>
        <end position="91"/>
    </location>
</feature>
<keyword evidence="1" id="KW-0472">Membrane</keyword>
<keyword evidence="4" id="KW-1185">Reference proteome</keyword>
<keyword evidence="3" id="KW-0808">Transferase</keyword>
<evidence type="ECO:0000256" key="1">
    <source>
        <dbReference type="SAM" id="Phobius"/>
    </source>
</evidence>
<dbReference type="Pfam" id="PF06580">
    <property type="entry name" value="His_kinase"/>
    <property type="match status" value="1"/>
</dbReference>
<evidence type="ECO:0000259" key="2">
    <source>
        <dbReference type="Pfam" id="PF06580"/>
    </source>
</evidence>
<feature type="transmembrane region" description="Helical" evidence="1">
    <location>
        <begin position="111"/>
        <end position="133"/>
    </location>
</feature>
<dbReference type="OrthoDB" id="927174at2"/>
<keyword evidence="1" id="KW-1133">Transmembrane helix</keyword>
<dbReference type="GO" id="GO:0016020">
    <property type="term" value="C:membrane"/>
    <property type="evidence" value="ECO:0007669"/>
    <property type="project" value="InterPro"/>
</dbReference>
<sequence>MRKIVYLIILLIATIRVFVIEFLIKLPITAWEHFLIWSVGMLVMALIFEWIYVVHRFLNKKLPFEEKITLRLFVQVIFSLLGTLLLTYIGINFLMPHLIKSLPTHQYNTPMSYLQVVLLTFGINMGFFGEYFFRAWKQKIIEAERLAKENAMMQKAYTQTQFANLQNQLNPHFLFNSIASLSSLIYENQDLAAKFLEHLAKVYRYVLQNKEQNLVSLQTELDFIGNYLFLLQTRFDKALQISFRVDNEALSKQIVPVTLQILLENAVKHNIMTEAKPLQIHIFNTEDYLLVENNLQKKSVVEHSNKLGLSHLKNLYTFLSPLPLCIEENENAFSVKIPLL</sequence>
<accession>A0A2N3IG88</accession>
<evidence type="ECO:0000313" key="3">
    <source>
        <dbReference type="EMBL" id="PKQ69325.1"/>
    </source>
</evidence>
<name>A0A2N3IG88_9BACT</name>
<protein>
    <submittedName>
        <fullName evidence="3">Histidine kinase</fullName>
    </submittedName>
</protein>
<dbReference type="GO" id="GO:0000155">
    <property type="term" value="F:phosphorelay sensor kinase activity"/>
    <property type="evidence" value="ECO:0007669"/>
    <property type="project" value="InterPro"/>
</dbReference>
<feature type="domain" description="Signal transduction histidine kinase internal region" evidence="2">
    <location>
        <begin position="161"/>
        <end position="238"/>
    </location>
</feature>